<reference evidence="4 5" key="1">
    <citation type="submission" date="2021-07" db="EMBL/GenBank/DDBJ databases">
        <title>Whole Genome Sequence of Nocardia Iowensis.</title>
        <authorList>
            <person name="Lamm A."/>
            <person name="Collins-Fairclough A.M."/>
            <person name="Bunk B."/>
            <person name="Sproer C."/>
        </authorList>
    </citation>
    <scope>NUCLEOTIDE SEQUENCE [LARGE SCALE GENOMIC DNA]</scope>
    <source>
        <strain evidence="4 5">NRRL 5646</strain>
    </source>
</reference>
<dbReference type="Pfam" id="PF02771">
    <property type="entry name" value="Acyl-CoA_dh_N"/>
    <property type="match status" value="1"/>
</dbReference>
<proteinExistence type="predicted"/>
<evidence type="ECO:0000313" key="4">
    <source>
        <dbReference type="EMBL" id="QXN90812.1"/>
    </source>
</evidence>
<evidence type="ECO:0000256" key="1">
    <source>
        <dbReference type="ARBA" id="ARBA00023002"/>
    </source>
</evidence>
<feature type="domain" description="Acyl-CoA dehydrogenase/oxidase N-terminal" evidence="2">
    <location>
        <begin position="14"/>
        <end position="96"/>
    </location>
</feature>
<evidence type="ECO:0000259" key="3">
    <source>
        <dbReference type="Pfam" id="PF08028"/>
    </source>
</evidence>
<dbReference type="Pfam" id="PF08028">
    <property type="entry name" value="Acyl-CoA_dh_2"/>
    <property type="match status" value="1"/>
</dbReference>
<dbReference type="EMBL" id="CP078145">
    <property type="protein sequence ID" value="QXN90812.1"/>
    <property type="molecule type" value="Genomic_DNA"/>
</dbReference>
<dbReference type="InterPro" id="IPR013107">
    <property type="entry name" value="Acyl-CoA_DH_C"/>
</dbReference>
<evidence type="ECO:0000259" key="2">
    <source>
        <dbReference type="Pfam" id="PF02771"/>
    </source>
</evidence>
<dbReference type="PANTHER" id="PTHR43884:SF25">
    <property type="entry name" value="ACYL-COA DEHYDROGENASE YDBM-RELATED"/>
    <property type="match status" value="1"/>
</dbReference>
<keyword evidence="5" id="KW-1185">Reference proteome</keyword>
<protein>
    <submittedName>
        <fullName evidence="4">Acyl-CoA dehydrogenase family protein</fullName>
    </submittedName>
</protein>
<dbReference type="PIRSF" id="PIRSF016578">
    <property type="entry name" value="HsaA"/>
    <property type="match status" value="1"/>
</dbReference>
<dbReference type="InterPro" id="IPR013786">
    <property type="entry name" value="AcylCoA_DH/ox_N"/>
</dbReference>
<dbReference type="Proteomes" id="UP000694257">
    <property type="component" value="Chromosome"/>
</dbReference>
<name>A0ABX8RPI6_NOCIO</name>
<gene>
    <name evidence="4" type="ORF">KV110_36490</name>
</gene>
<keyword evidence="1" id="KW-0560">Oxidoreductase</keyword>
<evidence type="ECO:0000313" key="5">
    <source>
        <dbReference type="Proteomes" id="UP000694257"/>
    </source>
</evidence>
<accession>A0ABX8RPI6</accession>
<sequence length="392" mass="42647">MNKETLSATTLLAAARSVAPKLAERRSEIDTARRIPDDIVELLRTLGIYRMCFSTEHGGPGLTSLEQLEIVEALSYGDTATGWCAMIGAATGIYAGYLNDKAVAELMPTLDLVTAGLIFPAGRAERVDGGYRLSGRWKFGSAITHADLVIGGAFVLTDGRMETTPAGKPVVRIFFMRRDQVEVFDTWDTMGLRGSGSNDYAVENLFVPEHHSFSFSERKSGTGKLAEPEALARIMPGVPLGTARAALDYVRDLAAGKVIAATGQKWADNYRAQYILGECEMEYIVARSAVVETIDTLWGSLDKERFANLSPDARISTALARTHAFRAARRIIARLCELVGTDSIYKPNPLDIWQRDINTMATHIIAHDAVIQSTGAFLLGGQPEFPFVLGLG</sequence>
<dbReference type="RefSeq" id="WP_218471679.1">
    <property type="nucleotide sequence ID" value="NZ_BAABJN010000006.1"/>
</dbReference>
<feature type="domain" description="Acyl-CoA dehydrogenase C-terminal" evidence="3">
    <location>
        <begin position="238"/>
        <end position="366"/>
    </location>
</feature>
<organism evidence="4 5">
    <name type="scientific">Nocardia iowensis</name>
    <dbReference type="NCBI Taxonomy" id="204891"/>
    <lineage>
        <taxon>Bacteria</taxon>
        <taxon>Bacillati</taxon>
        <taxon>Actinomycetota</taxon>
        <taxon>Actinomycetes</taxon>
        <taxon>Mycobacteriales</taxon>
        <taxon>Nocardiaceae</taxon>
        <taxon>Nocardia</taxon>
    </lineage>
</organism>
<dbReference type="PANTHER" id="PTHR43884">
    <property type="entry name" value="ACYL-COA DEHYDROGENASE"/>
    <property type="match status" value="1"/>
</dbReference>